<feature type="DNA-binding region" description="H-T-H motif" evidence="4">
    <location>
        <begin position="46"/>
        <end position="65"/>
    </location>
</feature>
<evidence type="ECO:0000256" key="3">
    <source>
        <dbReference type="ARBA" id="ARBA00023163"/>
    </source>
</evidence>
<dbReference type="InterPro" id="IPR039536">
    <property type="entry name" value="TetR_C_Proteobacteria"/>
</dbReference>
<organism evidence="6 7">
    <name type="scientific">Kibdelosporangium persicum</name>
    <dbReference type="NCBI Taxonomy" id="2698649"/>
    <lineage>
        <taxon>Bacteria</taxon>
        <taxon>Bacillati</taxon>
        <taxon>Actinomycetota</taxon>
        <taxon>Actinomycetes</taxon>
        <taxon>Pseudonocardiales</taxon>
        <taxon>Pseudonocardiaceae</taxon>
        <taxon>Kibdelosporangium</taxon>
    </lineage>
</organism>
<dbReference type="Gene3D" id="1.10.10.60">
    <property type="entry name" value="Homeodomain-like"/>
    <property type="match status" value="1"/>
</dbReference>
<dbReference type="Proteomes" id="UP000763557">
    <property type="component" value="Unassembled WGS sequence"/>
</dbReference>
<dbReference type="EMBL" id="JAAATY010000026">
    <property type="protein sequence ID" value="NRN69363.1"/>
    <property type="molecule type" value="Genomic_DNA"/>
</dbReference>
<keyword evidence="1" id="KW-0805">Transcription regulation</keyword>
<accession>A0ABX2FDS1</accession>
<reference evidence="6 7" key="1">
    <citation type="submission" date="2020-01" db="EMBL/GenBank/DDBJ databases">
        <title>Kibdelosporangium persica a novel Actinomycetes from a hot desert in Iran.</title>
        <authorList>
            <person name="Safaei N."/>
            <person name="Zaburannyi N."/>
            <person name="Mueller R."/>
            <person name="Wink J."/>
        </authorList>
    </citation>
    <scope>NUCLEOTIDE SEQUENCE [LARGE SCALE GENOMIC DNA]</scope>
    <source>
        <strain evidence="6 7">4NS15</strain>
    </source>
</reference>
<dbReference type="SUPFAM" id="SSF48498">
    <property type="entry name" value="Tetracyclin repressor-like, C-terminal domain"/>
    <property type="match status" value="1"/>
</dbReference>
<dbReference type="InterPro" id="IPR001647">
    <property type="entry name" value="HTH_TetR"/>
</dbReference>
<evidence type="ECO:0000259" key="5">
    <source>
        <dbReference type="PROSITE" id="PS50977"/>
    </source>
</evidence>
<sequence>MQLSWRSALGVSTLSLMGTGETAKERIVRVAIPLFAERGYAGTSVADIQQAAGLAPGSGALYKHFRSKQEVLAAAIDWHIADFERSSVLLESSLPADPLAALRIIVEQLIGSLAANAQLIRITLRDLDARPELADKIATSMLGALHNAIRAWLDKAVAGGGLRPHDTEAVAALLFSAISYYPVVDILLGQAPADIEPDRITAALVDLMGRGLAAA</sequence>
<dbReference type="Gene3D" id="1.10.357.10">
    <property type="entry name" value="Tetracycline Repressor, domain 2"/>
    <property type="match status" value="1"/>
</dbReference>
<dbReference type="InterPro" id="IPR036271">
    <property type="entry name" value="Tet_transcr_reg_TetR-rel_C_sf"/>
</dbReference>
<dbReference type="Pfam" id="PF14246">
    <property type="entry name" value="TetR_C_7"/>
    <property type="match status" value="1"/>
</dbReference>
<name>A0ABX2FDS1_9PSEU</name>
<dbReference type="InterPro" id="IPR050109">
    <property type="entry name" value="HTH-type_TetR-like_transc_reg"/>
</dbReference>
<gene>
    <name evidence="6" type="ORF">GC106_66200</name>
</gene>
<evidence type="ECO:0000313" key="7">
    <source>
        <dbReference type="Proteomes" id="UP000763557"/>
    </source>
</evidence>
<evidence type="ECO:0000313" key="6">
    <source>
        <dbReference type="EMBL" id="NRN69363.1"/>
    </source>
</evidence>
<keyword evidence="7" id="KW-1185">Reference proteome</keyword>
<dbReference type="PANTHER" id="PTHR30055:SF234">
    <property type="entry name" value="HTH-TYPE TRANSCRIPTIONAL REGULATOR BETI"/>
    <property type="match status" value="1"/>
</dbReference>
<dbReference type="PROSITE" id="PS50977">
    <property type="entry name" value="HTH_TETR_2"/>
    <property type="match status" value="1"/>
</dbReference>
<comment type="caution">
    <text evidence="6">The sequence shown here is derived from an EMBL/GenBank/DDBJ whole genome shotgun (WGS) entry which is preliminary data.</text>
</comment>
<feature type="domain" description="HTH tetR-type" evidence="5">
    <location>
        <begin position="21"/>
        <end position="83"/>
    </location>
</feature>
<dbReference type="Pfam" id="PF00440">
    <property type="entry name" value="TetR_N"/>
    <property type="match status" value="1"/>
</dbReference>
<keyword evidence="2 4" id="KW-0238">DNA-binding</keyword>
<keyword evidence="3" id="KW-0804">Transcription</keyword>
<protein>
    <submittedName>
        <fullName evidence="6">TetR family transcriptional regulator</fullName>
    </submittedName>
</protein>
<dbReference type="SUPFAM" id="SSF46689">
    <property type="entry name" value="Homeodomain-like"/>
    <property type="match status" value="1"/>
</dbReference>
<evidence type="ECO:0000256" key="4">
    <source>
        <dbReference type="PROSITE-ProRule" id="PRU00335"/>
    </source>
</evidence>
<evidence type="ECO:0000256" key="1">
    <source>
        <dbReference type="ARBA" id="ARBA00023015"/>
    </source>
</evidence>
<dbReference type="PANTHER" id="PTHR30055">
    <property type="entry name" value="HTH-TYPE TRANSCRIPTIONAL REGULATOR RUTR"/>
    <property type="match status" value="1"/>
</dbReference>
<proteinExistence type="predicted"/>
<dbReference type="InterPro" id="IPR009057">
    <property type="entry name" value="Homeodomain-like_sf"/>
</dbReference>
<evidence type="ECO:0000256" key="2">
    <source>
        <dbReference type="ARBA" id="ARBA00023125"/>
    </source>
</evidence>